<dbReference type="EMBL" id="LT838813">
    <property type="protein sequence ID" value="SMD43822.1"/>
    <property type="molecule type" value="Genomic_DNA"/>
</dbReference>
<proteinExistence type="predicted"/>
<protein>
    <submittedName>
        <fullName evidence="2">Uncharacterized protein</fullName>
    </submittedName>
</protein>
<accession>A0A1W2H5C6</accession>
<evidence type="ECO:0000313" key="3">
    <source>
        <dbReference type="Proteomes" id="UP000192333"/>
    </source>
</evidence>
<name>A0A1W2H5C6_9BACT</name>
<evidence type="ECO:0000313" key="2">
    <source>
        <dbReference type="EMBL" id="SMD43822.1"/>
    </source>
</evidence>
<reference evidence="3" key="1">
    <citation type="submission" date="2017-04" db="EMBL/GenBank/DDBJ databases">
        <authorList>
            <person name="Varghese N."/>
            <person name="Submissions S."/>
        </authorList>
    </citation>
    <scope>NUCLEOTIDE SEQUENCE [LARGE SCALE GENOMIC DNA]</scope>
    <source>
        <strain evidence="3">DSM 16537</strain>
    </source>
</reference>
<organism evidence="2 3">
    <name type="scientific">Aquiflexum balticum DSM 16537</name>
    <dbReference type="NCBI Taxonomy" id="758820"/>
    <lineage>
        <taxon>Bacteria</taxon>
        <taxon>Pseudomonadati</taxon>
        <taxon>Bacteroidota</taxon>
        <taxon>Cytophagia</taxon>
        <taxon>Cytophagales</taxon>
        <taxon>Cyclobacteriaceae</taxon>
        <taxon>Aquiflexum</taxon>
    </lineage>
</organism>
<keyword evidence="1" id="KW-0812">Transmembrane</keyword>
<keyword evidence="3" id="KW-1185">Reference proteome</keyword>
<dbReference type="Proteomes" id="UP000192333">
    <property type="component" value="Chromosome I"/>
</dbReference>
<feature type="transmembrane region" description="Helical" evidence="1">
    <location>
        <begin position="34"/>
        <end position="53"/>
    </location>
</feature>
<dbReference type="STRING" id="758820.SAMN00777080_2432"/>
<evidence type="ECO:0000256" key="1">
    <source>
        <dbReference type="SAM" id="Phobius"/>
    </source>
</evidence>
<sequence length="63" mass="6567">MFLKFLFKSICLGFLVGLIVYVSSKLIGTGVNSTVIGTATAVVVAAINIPKLLSANQKSAKPL</sequence>
<keyword evidence="1" id="KW-0472">Membrane</keyword>
<keyword evidence="1" id="KW-1133">Transmembrane helix</keyword>
<dbReference type="AlphaFoldDB" id="A0A1W2H5C6"/>
<gene>
    <name evidence="2" type="ORF">SAMN00777080_2432</name>
</gene>